<evidence type="ECO:0000259" key="2">
    <source>
        <dbReference type="Pfam" id="PF13581"/>
    </source>
</evidence>
<accession>A0A941EA66</accession>
<protein>
    <submittedName>
        <fullName evidence="3">ATP-binding protein</fullName>
    </submittedName>
</protein>
<evidence type="ECO:0000256" key="1">
    <source>
        <dbReference type="ARBA" id="ARBA00022527"/>
    </source>
</evidence>
<dbReference type="GO" id="GO:0005524">
    <property type="term" value="F:ATP binding"/>
    <property type="evidence" value="ECO:0007669"/>
    <property type="project" value="UniProtKB-KW"/>
</dbReference>
<comment type="caution">
    <text evidence="3">The sequence shown here is derived from an EMBL/GenBank/DDBJ whole genome shotgun (WGS) entry which is preliminary data.</text>
</comment>
<keyword evidence="1" id="KW-0808">Transferase</keyword>
<keyword evidence="3" id="KW-0067">ATP-binding</keyword>
<sequence>MSGPTIQDRRRASARIYDAASGRASTVPVRRLGFSFAAEPVHVAQARHRVADLLGSAWGDGPAAEEATLVASEVLTNGCRYGGGRVRVRARISSQRMTLKVSTPAPWRDPEAQPDVDAESGRGLEIVRALAESVSIAADPDGLGVSVTVVCLAAPAPTAAAMRSGAR</sequence>
<keyword evidence="3" id="KW-0547">Nucleotide-binding</keyword>
<evidence type="ECO:0000313" key="4">
    <source>
        <dbReference type="Proteomes" id="UP000676325"/>
    </source>
</evidence>
<proteinExistence type="predicted"/>
<keyword evidence="1" id="KW-0418">Kinase</keyword>
<dbReference type="InterPro" id="IPR003594">
    <property type="entry name" value="HATPase_dom"/>
</dbReference>
<dbReference type="Gene3D" id="3.30.565.10">
    <property type="entry name" value="Histidine kinase-like ATPase, C-terminal domain"/>
    <property type="match status" value="1"/>
</dbReference>
<gene>
    <name evidence="3" type="ORF">KDK95_15940</name>
</gene>
<dbReference type="RefSeq" id="WP_212518953.1">
    <property type="nucleotide sequence ID" value="NZ_JAGSOH010000042.1"/>
</dbReference>
<keyword evidence="4" id="KW-1185">Reference proteome</keyword>
<dbReference type="PANTHER" id="PTHR35526">
    <property type="entry name" value="ANTI-SIGMA-F FACTOR RSBW-RELATED"/>
    <property type="match status" value="1"/>
</dbReference>
<dbReference type="GO" id="GO:0004674">
    <property type="term" value="F:protein serine/threonine kinase activity"/>
    <property type="evidence" value="ECO:0007669"/>
    <property type="project" value="UniProtKB-KW"/>
</dbReference>
<dbReference type="Pfam" id="PF13581">
    <property type="entry name" value="HATPase_c_2"/>
    <property type="match status" value="1"/>
</dbReference>
<name>A0A941EA66_9ACTN</name>
<dbReference type="SUPFAM" id="SSF55874">
    <property type="entry name" value="ATPase domain of HSP90 chaperone/DNA topoisomerase II/histidine kinase"/>
    <property type="match status" value="1"/>
</dbReference>
<evidence type="ECO:0000313" key="3">
    <source>
        <dbReference type="EMBL" id="MBR7827811.1"/>
    </source>
</evidence>
<keyword evidence="1" id="KW-0723">Serine/threonine-protein kinase</keyword>
<dbReference type="PANTHER" id="PTHR35526:SF3">
    <property type="entry name" value="ANTI-SIGMA-F FACTOR RSBW"/>
    <property type="match status" value="1"/>
</dbReference>
<dbReference type="EMBL" id="JAGSOH010000042">
    <property type="protein sequence ID" value="MBR7827811.1"/>
    <property type="molecule type" value="Genomic_DNA"/>
</dbReference>
<dbReference type="Proteomes" id="UP000676325">
    <property type="component" value="Unassembled WGS sequence"/>
</dbReference>
<reference evidence="3" key="1">
    <citation type="submission" date="2021-04" db="EMBL/GenBank/DDBJ databases">
        <title>Genome based classification of Actinospica acidithermotolerans sp. nov., an actinobacterium isolated from an Indonesian hot spring.</title>
        <authorList>
            <person name="Kusuma A.B."/>
            <person name="Putra K.E."/>
            <person name="Nafisah S."/>
            <person name="Loh J."/>
            <person name="Nouioui I."/>
            <person name="Goodfellow M."/>
        </authorList>
    </citation>
    <scope>NUCLEOTIDE SEQUENCE</scope>
    <source>
        <strain evidence="3">MGRD01-02</strain>
    </source>
</reference>
<dbReference type="CDD" id="cd16936">
    <property type="entry name" value="HATPase_RsbW-like"/>
    <property type="match status" value="1"/>
</dbReference>
<dbReference type="InterPro" id="IPR036890">
    <property type="entry name" value="HATPase_C_sf"/>
</dbReference>
<dbReference type="AlphaFoldDB" id="A0A941EA66"/>
<dbReference type="InterPro" id="IPR050267">
    <property type="entry name" value="Anti-sigma-factor_SerPK"/>
</dbReference>
<organism evidence="3 4">
    <name type="scientific">Actinospica acidithermotolerans</name>
    <dbReference type="NCBI Taxonomy" id="2828514"/>
    <lineage>
        <taxon>Bacteria</taxon>
        <taxon>Bacillati</taxon>
        <taxon>Actinomycetota</taxon>
        <taxon>Actinomycetes</taxon>
        <taxon>Catenulisporales</taxon>
        <taxon>Actinospicaceae</taxon>
        <taxon>Actinospica</taxon>
    </lineage>
</organism>
<feature type="domain" description="Histidine kinase/HSP90-like ATPase" evidence="2">
    <location>
        <begin position="36"/>
        <end position="147"/>
    </location>
</feature>